<keyword evidence="4" id="KW-1185">Reference proteome</keyword>
<dbReference type="PANTHER" id="PTHR30632:SF16">
    <property type="entry name" value="MOLYBDATE_TUNGSTATE-BINDING PROTEIN WTPA"/>
    <property type="match status" value="1"/>
</dbReference>
<dbReference type="Proteomes" id="UP000028640">
    <property type="component" value="Unassembled WGS sequence"/>
</dbReference>
<dbReference type="AlphaFoldDB" id="A0A085G2W4"/>
<feature type="signal peptide" evidence="2">
    <location>
        <begin position="1"/>
        <end position="33"/>
    </location>
</feature>
<gene>
    <name evidence="3" type="ORF">GEAM_4087</name>
</gene>
<accession>A0A085G2W4</accession>
<dbReference type="GeneID" id="78381174"/>
<sequence>MTLFTSLATFSGKKTLTAAALLLSLTAVQTADAADDFRVTYAGSMGVVMDKHLGPTFAEQNHVNYQGQGQGAYGMANLLASKKVVADVFVSITPGPIEVLKKAGLVDSAVPVASTSMVIAYNPKGKYAEAFNAIKEQKSGAAPWWKVLQTPGLKFGRTDPTTDPQGQNIIFTMMLAERYYQQPGLTKTVLGDTLNQQQISGEGGLLTRLEAGQVDAASGYESATRSAGLPYISLPDEINLSNPQMETPWYSKVSFNITDPQGKSKTIKTEPLVFYAAVLKNAPHPEMAKAFISFLQSDKGQALLEQNGYGKPKGGAL</sequence>
<evidence type="ECO:0000313" key="3">
    <source>
        <dbReference type="EMBL" id="KFC78059.1"/>
    </source>
</evidence>
<dbReference type="GO" id="GO:0015689">
    <property type="term" value="P:molybdate ion transport"/>
    <property type="evidence" value="ECO:0007669"/>
    <property type="project" value="TreeGrafter"/>
</dbReference>
<proteinExistence type="inferred from homology"/>
<dbReference type="OrthoDB" id="9785015at2"/>
<dbReference type="EMBL" id="JMPJ01000071">
    <property type="protein sequence ID" value="KFC78059.1"/>
    <property type="molecule type" value="Genomic_DNA"/>
</dbReference>
<dbReference type="STRING" id="910964.GEAM_4087"/>
<evidence type="ECO:0000256" key="2">
    <source>
        <dbReference type="SAM" id="SignalP"/>
    </source>
</evidence>
<name>A0A085G2W4_EWIA3</name>
<reference evidence="3 4" key="1">
    <citation type="submission" date="2014-05" db="EMBL/GenBank/DDBJ databases">
        <title>ATOL: Assembling a taxonomically balanced genome-scale reconstruction of the evolutionary history of the Enterobacteriaceae.</title>
        <authorList>
            <person name="Plunkett G.III."/>
            <person name="Neeno-Eckwall E.C."/>
            <person name="Glasner J.D."/>
            <person name="Perna N.T."/>
        </authorList>
    </citation>
    <scope>NUCLEOTIDE SEQUENCE [LARGE SCALE GENOMIC DNA]</scope>
    <source>
        <strain evidence="3 4">ATCC 33852</strain>
    </source>
</reference>
<dbReference type="GO" id="GO:0030973">
    <property type="term" value="F:molybdate ion binding"/>
    <property type="evidence" value="ECO:0007669"/>
    <property type="project" value="TreeGrafter"/>
</dbReference>
<dbReference type="CDD" id="cd13540">
    <property type="entry name" value="PBP2_ModA_WtpA"/>
    <property type="match status" value="1"/>
</dbReference>
<dbReference type="Gene3D" id="3.40.190.10">
    <property type="entry name" value="Periplasmic binding protein-like II"/>
    <property type="match status" value="3"/>
</dbReference>
<keyword evidence="2" id="KW-0732">Signal</keyword>
<dbReference type="PANTHER" id="PTHR30632">
    <property type="entry name" value="MOLYBDATE-BINDING PERIPLASMIC PROTEIN"/>
    <property type="match status" value="1"/>
</dbReference>
<evidence type="ECO:0000313" key="4">
    <source>
        <dbReference type="Proteomes" id="UP000028640"/>
    </source>
</evidence>
<dbReference type="SUPFAM" id="SSF53850">
    <property type="entry name" value="Periplasmic binding protein-like II"/>
    <property type="match status" value="1"/>
</dbReference>
<organism evidence="3 4">
    <name type="scientific">Ewingella americana (strain ATCC 33852 / DSM 4580 / CCUG 14506 / JCM 5911 / LMG 7869 / NCTC 12157 / CDC 1468-78)</name>
    <dbReference type="NCBI Taxonomy" id="910964"/>
    <lineage>
        <taxon>Bacteria</taxon>
        <taxon>Pseudomonadati</taxon>
        <taxon>Pseudomonadota</taxon>
        <taxon>Gammaproteobacteria</taxon>
        <taxon>Enterobacterales</taxon>
        <taxon>Yersiniaceae</taxon>
        <taxon>Ewingella</taxon>
    </lineage>
</organism>
<comment type="similarity">
    <text evidence="1">Belongs to the bacterial solute-binding protein 1 family. WtpA subfamily.</text>
</comment>
<evidence type="ECO:0000256" key="1">
    <source>
        <dbReference type="ARBA" id="ARBA00009438"/>
    </source>
</evidence>
<comment type="caution">
    <text evidence="3">The sequence shown here is derived from an EMBL/GenBank/DDBJ whole genome shotgun (WGS) entry which is preliminary data.</text>
</comment>
<dbReference type="eggNOG" id="COG0725">
    <property type="taxonomic scope" value="Bacteria"/>
</dbReference>
<dbReference type="RefSeq" id="WP_051899586.1">
    <property type="nucleotide sequence ID" value="NZ_JMPJ01000071.1"/>
</dbReference>
<protein>
    <submittedName>
        <fullName evidence="3">Uncharacterized UPF0100 family protein</fullName>
    </submittedName>
</protein>
<feature type="chain" id="PRO_5001790882" evidence="2">
    <location>
        <begin position="34"/>
        <end position="317"/>
    </location>
</feature>
<dbReference type="Pfam" id="PF13531">
    <property type="entry name" value="SBP_bac_11"/>
    <property type="match status" value="1"/>
</dbReference>
<dbReference type="InterPro" id="IPR050682">
    <property type="entry name" value="ModA/WtpA"/>
</dbReference>